<evidence type="ECO:0000313" key="3">
    <source>
        <dbReference type="Proteomes" id="UP001549773"/>
    </source>
</evidence>
<accession>A0ABV2TSF1</accession>
<keyword evidence="3" id="KW-1185">Reference proteome</keyword>
<dbReference type="Gene3D" id="3.20.20.80">
    <property type="entry name" value="Glycosidases"/>
    <property type="match status" value="1"/>
</dbReference>
<gene>
    <name evidence="2" type="ORF">ABXZ32_02165</name>
</gene>
<evidence type="ECO:0000259" key="1">
    <source>
        <dbReference type="Pfam" id="PF02836"/>
    </source>
</evidence>
<organism evidence="2 3">
    <name type="scientific">Sediminicola luteus</name>
    <dbReference type="NCBI Taxonomy" id="319238"/>
    <lineage>
        <taxon>Bacteria</taxon>
        <taxon>Pseudomonadati</taxon>
        <taxon>Bacteroidota</taxon>
        <taxon>Flavobacteriia</taxon>
        <taxon>Flavobacteriales</taxon>
        <taxon>Flavobacteriaceae</taxon>
        <taxon>Sediminicola</taxon>
    </lineage>
</organism>
<dbReference type="InterPro" id="IPR006103">
    <property type="entry name" value="Glyco_hydro_2_cat"/>
</dbReference>
<dbReference type="PROSITE" id="PS51257">
    <property type="entry name" value="PROKAR_LIPOPROTEIN"/>
    <property type="match status" value="1"/>
</dbReference>
<name>A0ABV2TSF1_9FLAO</name>
<comment type="caution">
    <text evidence="2">The sequence shown here is derived from an EMBL/GenBank/DDBJ whole genome shotgun (WGS) entry which is preliminary data.</text>
</comment>
<sequence length="437" mass="49467">MKQLLYILGICLFISCKNDPKKTESESTLGDEPAKVEVSKSDDKFQLLVNGEPFYIKGAGLEFGNVAALAEHNANSFRTWRTDNGKKSATEVLDEAHEYGLMVSMGIEVERERHGFDYDDEDAVQKQKERIKKEVLEIKDHPALLIWVIGNELNLNYSNPKVWDAVNDISKMIHELDPNHPTTTTLAGIAQKEINYIKERCGDLDILSVQMYGDLPDVPKLIREYGWNGPYMVTEWGATGHWEVPTTDWGAPIEENSTLKAANYLKRYKGGIAADTIQCIGSYVFLWGNKQERTPTWYGVFLENGKETESVGVMHYIWNGTWPENRTPQIASFVLDGKTAYNSVTLEKSKEYIAQVIIKDIENDPIAYRWEILPESEEVKEGGDHEARPEPVTIEGMEEKNGTLKFKSPAPGNYRLFVYADDGFNHEGTANIPFNVK</sequence>
<evidence type="ECO:0000313" key="2">
    <source>
        <dbReference type="EMBL" id="MET7028179.1"/>
    </source>
</evidence>
<feature type="domain" description="Glycoside hydrolase family 2 catalytic" evidence="1">
    <location>
        <begin position="70"/>
        <end position="217"/>
    </location>
</feature>
<proteinExistence type="predicted"/>
<dbReference type="InterPro" id="IPR017853">
    <property type="entry name" value="GH"/>
</dbReference>
<keyword evidence="2" id="KW-0378">Hydrolase</keyword>
<reference evidence="2 3" key="1">
    <citation type="submission" date="2024-07" db="EMBL/GenBank/DDBJ databases">
        <title>The genome sequence of type strain Sediminicola luteus GDMCC 1.2596T.</title>
        <authorList>
            <person name="Liu Y."/>
        </authorList>
    </citation>
    <scope>NUCLEOTIDE SEQUENCE [LARGE SCALE GENOMIC DNA]</scope>
    <source>
        <strain evidence="2 3">GDMCC 1.2596</strain>
    </source>
</reference>
<dbReference type="Proteomes" id="UP001549773">
    <property type="component" value="Unassembled WGS sequence"/>
</dbReference>
<dbReference type="RefSeq" id="WP_354617041.1">
    <property type="nucleotide sequence ID" value="NZ_JBEWYP010000001.1"/>
</dbReference>
<protein>
    <submittedName>
        <fullName evidence="2">Glycoside hydrolase family 2 TIM barrel-domain containing protein</fullName>
    </submittedName>
</protein>
<dbReference type="Pfam" id="PF02836">
    <property type="entry name" value="Glyco_hydro_2_C"/>
    <property type="match status" value="1"/>
</dbReference>
<dbReference type="GO" id="GO:0016787">
    <property type="term" value="F:hydrolase activity"/>
    <property type="evidence" value="ECO:0007669"/>
    <property type="project" value="UniProtKB-KW"/>
</dbReference>
<dbReference type="SUPFAM" id="SSF51445">
    <property type="entry name" value="(Trans)glycosidases"/>
    <property type="match status" value="1"/>
</dbReference>
<dbReference type="EMBL" id="JBEWYP010000001">
    <property type="protein sequence ID" value="MET7028179.1"/>
    <property type="molecule type" value="Genomic_DNA"/>
</dbReference>